<evidence type="ECO:0000313" key="2">
    <source>
        <dbReference type="Proteomes" id="UP000011760"/>
    </source>
</evidence>
<reference evidence="1 2" key="1">
    <citation type="submission" date="2013-02" db="EMBL/GenBank/DDBJ databases">
        <title>The complete genome sequence of Corynebacterium callunae DSM 20147.</title>
        <authorList>
            <person name="Ruckert C."/>
            <person name="Albersmeier A."/>
            <person name="Kalinowski J."/>
        </authorList>
    </citation>
    <scope>NUCLEOTIDE SEQUENCE [LARGE SCALE GENOMIC DNA]</scope>
    <source>
        <strain evidence="1 2">DSM 20147</strain>
    </source>
</reference>
<name>M1UUB9_9CORY</name>
<evidence type="ECO:0008006" key="3">
    <source>
        <dbReference type="Google" id="ProtNLM"/>
    </source>
</evidence>
<dbReference type="AlphaFoldDB" id="M1UUB9"/>
<gene>
    <name evidence="1" type="ORF">H924_07175</name>
</gene>
<accession>M1UUB9</accession>
<dbReference type="EMBL" id="CP004354">
    <property type="protein sequence ID" value="AGG66877.1"/>
    <property type="molecule type" value="Genomic_DNA"/>
</dbReference>
<protein>
    <recommendedName>
        <fullName evidence="3">DUF3168 domain-containing protein</fullName>
    </recommendedName>
</protein>
<dbReference type="PATRIC" id="fig|1121353.3.peg.1462"/>
<dbReference type="RefSeq" id="WP_015651308.1">
    <property type="nucleotide sequence ID" value="NC_020506.1"/>
</dbReference>
<sequence>MIVPPSAQLVAVQALSQALSPVLVSTKIPTQNRPAEHIVVSRIGSSSPEFGTSMPRFLIEVYGATELATERLAEKVQQVWLELRTHGVNFTTSDFNLQPFEAPDTSHVRYQFTGGLQIIL</sequence>
<organism evidence="1 2">
    <name type="scientific">Corynebacterium callunae DSM 20147</name>
    <dbReference type="NCBI Taxonomy" id="1121353"/>
    <lineage>
        <taxon>Bacteria</taxon>
        <taxon>Bacillati</taxon>
        <taxon>Actinomycetota</taxon>
        <taxon>Actinomycetes</taxon>
        <taxon>Mycobacteriales</taxon>
        <taxon>Corynebacteriaceae</taxon>
        <taxon>Corynebacterium</taxon>
    </lineage>
</organism>
<dbReference type="STRING" id="1121353.H924_07175"/>
<dbReference type="KEGG" id="ccn:H924_07175"/>
<dbReference type="OrthoDB" id="4424840at2"/>
<dbReference type="HOGENOM" id="CLU_2045723_0_0_11"/>
<proteinExistence type="predicted"/>
<keyword evidence="2" id="KW-1185">Reference proteome</keyword>
<evidence type="ECO:0000313" key="1">
    <source>
        <dbReference type="EMBL" id="AGG66877.1"/>
    </source>
</evidence>
<dbReference type="Proteomes" id="UP000011760">
    <property type="component" value="Chromosome"/>
</dbReference>